<reference evidence="9 10" key="1">
    <citation type="journal article" date="2019" name="Front. Genet.">
        <title>Whole-Genome Sequencing of the Opportunistic Yeast Pathogen Candida inconspicua Uncovers Its Hybrid Origin.</title>
        <authorList>
            <person name="Mixao V."/>
            <person name="Hansen A.P."/>
            <person name="Saus E."/>
            <person name="Boekhout T."/>
            <person name="Lass-Florl C."/>
            <person name="Gabaldon T."/>
        </authorList>
    </citation>
    <scope>NUCLEOTIDE SEQUENCE [LARGE SCALE GENOMIC DNA]</scope>
    <source>
        <strain evidence="9 10">CBS 180</strain>
    </source>
</reference>
<evidence type="ECO:0000256" key="5">
    <source>
        <dbReference type="ARBA" id="ARBA00022552"/>
    </source>
</evidence>
<comment type="caution">
    <text evidence="9">The sequence shown here is derived from an EMBL/GenBank/DDBJ whole genome shotgun (WGS) entry which is preliminary data.</text>
</comment>
<keyword evidence="10" id="KW-1185">Reference proteome</keyword>
<dbReference type="OrthoDB" id="3942380at2759"/>
<evidence type="ECO:0000256" key="3">
    <source>
        <dbReference type="ARBA" id="ARBA00007869"/>
    </source>
</evidence>
<sequence length="128" mass="15482">MSDDKNMIEVPKETLAEVLPVDPGKGKRVSGKNWKVEKKAFRIKSLGVRTAWEKRQEQRLREKEEKQRLKDLQAEKEAAHKAKILRIKEKREKKAEEERYERLSQIMHAKRVDRLRRREKRNKLLKER</sequence>
<evidence type="ECO:0000256" key="2">
    <source>
        <dbReference type="ARBA" id="ARBA00004604"/>
    </source>
</evidence>
<comment type="subcellular location">
    <subcellularLocation>
        <location evidence="2 8">Nucleus</location>
        <location evidence="2 8">Nucleolus</location>
    </subcellularLocation>
</comment>
<dbReference type="GO" id="GO:0005730">
    <property type="term" value="C:nucleolus"/>
    <property type="evidence" value="ECO:0007669"/>
    <property type="project" value="UniProtKB-SubCell"/>
</dbReference>
<accession>A0A4T0WW06</accession>
<dbReference type="EMBL" id="SELW01000657">
    <property type="protein sequence ID" value="TID15037.1"/>
    <property type="molecule type" value="Genomic_DNA"/>
</dbReference>
<proteinExistence type="inferred from homology"/>
<comment type="function">
    <text evidence="1 8">Involved in nucleolar integrity and required for processing of the pre-rRNA for the 60S ribosome subunit.</text>
</comment>
<dbReference type="GO" id="GO:0006364">
    <property type="term" value="P:rRNA processing"/>
    <property type="evidence" value="ECO:0007669"/>
    <property type="project" value="UniProtKB-UniRule"/>
</dbReference>
<dbReference type="Pfam" id="PF03879">
    <property type="entry name" value="Cgr1"/>
    <property type="match status" value="1"/>
</dbReference>
<organism evidence="9 10">
    <name type="scientific">Pichia inconspicua</name>
    <dbReference type="NCBI Taxonomy" id="52247"/>
    <lineage>
        <taxon>Eukaryota</taxon>
        <taxon>Fungi</taxon>
        <taxon>Dikarya</taxon>
        <taxon>Ascomycota</taxon>
        <taxon>Saccharomycotina</taxon>
        <taxon>Pichiomycetes</taxon>
        <taxon>Pichiales</taxon>
        <taxon>Pichiaceae</taxon>
        <taxon>Pichia</taxon>
    </lineage>
</organism>
<evidence type="ECO:0000256" key="6">
    <source>
        <dbReference type="ARBA" id="ARBA00023054"/>
    </source>
</evidence>
<dbReference type="AlphaFoldDB" id="A0A4T0WW06"/>
<gene>
    <name evidence="9" type="ORF">CANINC_004708</name>
</gene>
<evidence type="ECO:0000256" key="4">
    <source>
        <dbReference type="ARBA" id="ARBA00022517"/>
    </source>
</evidence>
<dbReference type="InterPro" id="IPR005579">
    <property type="entry name" value="Cgr1-like"/>
</dbReference>
<dbReference type="STRING" id="52247.A0A4T0WW06"/>
<evidence type="ECO:0000313" key="9">
    <source>
        <dbReference type="EMBL" id="TID15037.1"/>
    </source>
</evidence>
<keyword evidence="7 8" id="KW-0539">Nucleus</keyword>
<dbReference type="Proteomes" id="UP000307173">
    <property type="component" value="Unassembled WGS sequence"/>
</dbReference>
<keyword evidence="6 8" id="KW-0175">Coiled coil</keyword>
<feature type="coiled-coil region" evidence="8">
    <location>
        <begin position="55"/>
        <end position="106"/>
    </location>
</feature>
<protein>
    <recommendedName>
        <fullName evidence="8">rRNA-processing protein</fullName>
    </recommendedName>
</protein>
<keyword evidence="5 8" id="KW-0698">rRNA processing</keyword>
<evidence type="ECO:0000313" key="10">
    <source>
        <dbReference type="Proteomes" id="UP000307173"/>
    </source>
</evidence>
<comment type="similarity">
    <text evidence="3 8">Belongs to the CGR1 family.</text>
</comment>
<keyword evidence="4 8" id="KW-0690">Ribosome biogenesis</keyword>
<evidence type="ECO:0000256" key="1">
    <source>
        <dbReference type="ARBA" id="ARBA00004090"/>
    </source>
</evidence>
<evidence type="ECO:0000256" key="7">
    <source>
        <dbReference type="ARBA" id="ARBA00023242"/>
    </source>
</evidence>
<evidence type="ECO:0000256" key="8">
    <source>
        <dbReference type="RuleBase" id="RU363084"/>
    </source>
</evidence>
<name>A0A4T0WW06_9ASCO</name>